<gene>
    <name evidence="1" type="ORF">LIPSTDRAFT_103529</name>
</gene>
<keyword evidence="2" id="KW-1185">Reference proteome</keyword>
<dbReference type="Pfam" id="PF07350">
    <property type="entry name" value="Gig2-like"/>
    <property type="match status" value="1"/>
</dbReference>
<proteinExistence type="predicted"/>
<dbReference type="Proteomes" id="UP000094385">
    <property type="component" value="Unassembled WGS sequence"/>
</dbReference>
<reference evidence="1 2" key="1">
    <citation type="journal article" date="2016" name="Proc. Natl. Acad. Sci. U.S.A.">
        <title>Comparative genomics of biotechnologically important yeasts.</title>
        <authorList>
            <person name="Riley R."/>
            <person name="Haridas S."/>
            <person name="Wolfe K.H."/>
            <person name="Lopes M.R."/>
            <person name="Hittinger C.T."/>
            <person name="Goeker M."/>
            <person name="Salamov A.A."/>
            <person name="Wisecaver J.H."/>
            <person name="Long T.M."/>
            <person name="Calvey C.H."/>
            <person name="Aerts A.L."/>
            <person name="Barry K.W."/>
            <person name="Choi C."/>
            <person name="Clum A."/>
            <person name="Coughlan A.Y."/>
            <person name="Deshpande S."/>
            <person name="Douglass A.P."/>
            <person name="Hanson S.J."/>
            <person name="Klenk H.-P."/>
            <person name="LaButti K.M."/>
            <person name="Lapidus A."/>
            <person name="Lindquist E.A."/>
            <person name="Lipzen A.M."/>
            <person name="Meier-Kolthoff J.P."/>
            <person name="Ohm R.A."/>
            <person name="Otillar R.P."/>
            <person name="Pangilinan J.L."/>
            <person name="Peng Y."/>
            <person name="Rokas A."/>
            <person name="Rosa C.A."/>
            <person name="Scheuner C."/>
            <person name="Sibirny A.A."/>
            <person name="Slot J.C."/>
            <person name="Stielow J.B."/>
            <person name="Sun H."/>
            <person name="Kurtzman C.P."/>
            <person name="Blackwell M."/>
            <person name="Grigoriev I.V."/>
            <person name="Jeffries T.W."/>
        </authorList>
    </citation>
    <scope>NUCLEOTIDE SEQUENCE [LARGE SCALE GENOMIC DNA]</scope>
    <source>
        <strain evidence="1 2">NRRL Y-11557</strain>
    </source>
</reference>
<dbReference type="InterPro" id="IPR010856">
    <property type="entry name" value="Gig2-like"/>
</dbReference>
<protein>
    <recommendedName>
        <fullName evidence="3">DUF1479 domain protein</fullName>
    </recommendedName>
</protein>
<dbReference type="InterPro" id="IPR027443">
    <property type="entry name" value="IPNS-like_sf"/>
</dbReference>
<evidence type="ECO:0008006" key="3">
    <source>
        <dbReference type="Google" id="ProtNLM"/>
    </source>
</evidence>
<dbReference type="STRING" id="675824.A0A1E3Q9D4"/>
<dbReference type="AlphaFoldDB" id="A0A1E3Q9D4"/>
<sequence>MNRSTVRSLKNLCGAIASLKTESAGLTKAAGDISSVFPSLSGIDVPPLPQRYADLQKSLVFGNERWIVREWTRLLDSLETEIQEIKARGSEIIPSVDFESDITVDAVTGDATFDNPELIAEIRKRGAVVIRNVVPKDLARGYKFEAEKYIKANPSVVAFPKDSPSVYELYWSPAQLRARSHPNLLLAQKALMSLWHSSDSSVQLSTRHPLVYADRLRIRLPGDTQFTLGPHIDGGSIERWEDPEYAKVYHQIMKGDGWESYDAFDYAHRVDAVTDMYGAGGACSMLRMFQGWLAMSSTAPGEGTLRVYPLLKHATAYTILRPFFDPQTATEFTAPSHSFPNTALGAAQELAPATHPHLQLEHAMIPVPKVQPGDYVAWHCDTIHSVDPRHDGKSDSSVLYIPAVPMSIPNLQYLVRQRTALKKFSPPPDFPDAGGKGESGFVGRGTQADFTSAEGLRAAGSGSLKWDVKNAQSPAELALLETANEIVFN</sequence>
<evidence type="ECO:0000313" key="1">
    <source>
        <dbReference type="EMBL" id="ODQ74240.1"/>
    </source>
</evidence>
<evidence type="ECO:0000313" key="2">
    <source>
        <dbReference type="Proteomes" id="UP000094385"/>
    </source>
</evidence>
<organism evidence="1 2">
    <name type="scientific">Lipomyces starkeyi NRRL Y-11557</name>
    <dbReference type="NCBI Taxonomy" id="675824"/>
    <lineage>
        <taxon>Eukaryota</taxon>
        <taxon>Fungi</taxon>
        <taxon>Dikarya</taxon>
        <taxon>Ascomycota</taxon>
        <taxon>Saccharomycotina</taxon>
        <taxon>Lipomycetes</taxon>
        <taxon>Lipomycetales</taxon>
        <taxon>Lipomycetaceae</taxon>
        <taxon>Lipomyces</taxon>
    </lineage>
</organism>
<dbReference type="PANTHER" id="PTHR30613:SF1">
    <property type="entry name" value="DUF1479 DOMAIN PROTEIN (AFU_ORTHOLOGUE AFUA_5G09280)"/>
    <property type="match status" value="1"/>
</dbReference>
<dbReference type="Gene3D" id="2.60.120.330">
    <property type="entry name" value="B-lactam Antibiotic, Isopenicillin N Synthase, Chain"/>
    <property type="match status" value="1"/>
</dbReference>
<name>A0A1E3Q9D4_LIPST</name>
<dbReference type="SUPFAM" id="SSF51197">
    <property type="entry name" value="Clavaminate synthase-like"/>
    <property type="match status" value="1"/>
</dbReference>
<dbReference type="OrthoDB" id="8249012at2759"/>
<dbReference type="PANTHER" id="PTHR30613">
    <property type="entry name" value="UNCHARACTERIZED PROTEIN YBIU-RELATED"/>
    <property type="match status" value="1"/>
</dbReference>
<dbReference type="EMBL" id="KV454292">
    <property type="protein sequence ID" value="ODQ74240.1"/>
    <property type="molecule type" value="Genomic_DNA"/>
</dbReference>
<accession>A0A1E3Q9D4</accession>